<dbReference type="EMBL" id="ODYU01005944">
    <property type="protein sequence ID" value="SOQ47361.1"/>
    <property type="molecule type" value="Genomic_DNA"/>
</dbReference>
<protein>
    <submittedName>
        <fullName evidence="2">SFRICE_019748</fullName>
    </submittedName>
</protein>
<evidence type="ECO:0000313" key="2">
    <source>
        <dbReference type="EMBL" id="SOQ47361.1"/>
    </source>
</evidence>
<accession>A0A2H1W2Q9</accession>
<dbReference type="Pfam" id="PF16007">
    <property type="entry name" value="DUF4777"/>
    <property type="match status" value="1"/>
</dbReference>
<reference evidence="2" key="1">
    <citation type="submission" date="2016-07" db="EMBL/GenBank/DDBJ databases">
        <authorList>
            <person name="Bretaudeau A."/>
        </authorList>
    </citation>
    <scope>NUCLEOTIDE SEQUENCE</scope>
    <source>
        <strain evidence="2">Rice</strain>
        <tissue evidence="2">Whole body</tissue>
    </source>
</reference>
<organism evidence="2">
    <name type="scientific">Spodoptera frugiperda</name>
    <name type="common">Fall armyworm</name>
    <dbReference type="NCBI Taxonomy" id="7108"/>
    <lineage>
        <taxon>Eukaryota</taxon>
        <taxon>Metazoa</taxon>
        <taxon>Ecdysozoa</taxon>
        <taxon>Arthropoda</taxon>
        <taxon>Hexapoda</taxon>
        <taxon>Insecta</taxon>
        <taxon>Pterygota</taxon>
        <taxon>Neoptera</taxon>
        <taxon>Endopterygota</taxon>
        <taxon>Lepidoptera</taxon>
        <taxon>Glossata</taxon>
        <taxon>Ditrysia</taxon>
        <taxon>Noctuoidea</taxon>
        <taxon>Noctuidae</taxon>
        <taxon>Amphipyrinae</taxon>
        <taxon>Spodoptera</taxon>
    </lineage>
</organism>
<feature type="domain" description="DUF4777" evidence="1">
    <location>
        <begin position="26"/>
        <end position="81"/>
    </location>
</feature>
<dbReference type="AlphaFoldDB" id="A0A2H1W2Q9"/>
<dbReference type="InterPro" id="IPR031957">
    <property type="entry name" value="DUF4777"/>
</dbReference>
<proteinExistence type="predicted"/>
<evidence type="ECO:0000259" key="1">
    <source>
        <dbReference type="Pfam" id="PF16007"/>
    </source>
</evidence>
<name>A0A2H1W2Q9_SPOFR</name>
<gene>
    <name evidence="2" type="ORF">SFRICE_019748</name>
</gene>
<sequence>MEEVNPVEMDVAQNQTQNVPSDFAPGKIIMQYLQETKSGATTEEIVRHLSHEVGHESKELTRAVMFVLENGTALGFLERKGSPEHLPVREARCKRRRRRRSCCKRRCCPRRRRRRRSCPRRRRKIRRRSCKRRRRRC</sequence>